<name>A0A4P8QLT0_9GAMM</name>
<keyword evidence="2" id="KW-1185">Reference proteome</keyword>
<evidence type="ECO:0000313" key="1">
    <source>
        <dbReference type="EMBL" id="QCR08092.1"/>
    </source>
</evidence>
<dbReference type="AlphaFoldDB" id="A0A4P8QLT0"/>
<dbReference type="RefSeq" id="WP_137713149.1">
    <property type="nucleotide sequence ID" value="NZ_CP034035.1"/>
</dbReference>
<dbReference type="Proteomes" id="UP000299580">
    <property type="component" value="Chromosome"/>
</dbReference>
<gene>
    <name evidence="1" type="ORF">EH207_05890</name>
</gene>
<reference evidence="1 2" key="1">
    <citation type="submission" date="2018-11" db="EMBL/GenBank/DDBJ databases">
        <title>Genome sequences of Brenneria nigrifluens and Brenneria rubrifaciens.</title>
        <authorList>
            <person name="Poret-Peterson A.T."/>
            <person name="McClean A.E."/>
            <person name="Kluepfel D.A."/>
        </authorList>
    </citation>
    <scope>NUCLEOTIDE SEQUENCE [LARGE SCALE GENOMIC DNA]</scope>
    <source>
        <strain evidence="1 2">6D370</strain>
    </source>
</reference>
<dbReference type="EMBL" id="CP034035">
    <property type="protein sequence ID" value="QCR08092.1"/>
    <property type="molecule type" value="Genomic_DNA"/>
</dbReference>
<dbReference type="KEGG" id="brb:EH207_05890"/>
<dbReference type="InterPro" id="IPR029044">
    <property type="entry name" value="Nucleotide-diphossugar_trans"/>
</dbReference>
<dbReference type="GO" id="GO:0016740">
    <property type="term" value="F:transferase activity"/>
    <property type="evidence" value="ECO:0007669"/>
    <property type="project" value="UniProtKB-KW"/>
</dbReference>
<dbReference type="OrthoDB" id="5829996at2"/>
<accession>A0A4P8QLT0</accession>
<evidence type="ECO:0000313" key="2">
    <source>
        <dbReference type="Proteomes" id="UP000299580"/>
    </source>
</evidence>
<proteinExistence type="predicted"/>
<dbReference type="SUPFAM" id="SSF53448">
    <property type="entry name" value="Nucleotide-diphospho-sugar transferases"/>
    <property type="match status" value="1"/>
</dbReference>
<keyword evidence="1" id="KW-0808">Transferase</keyword>
<protein>
    <submittedName>
        <fullName evidence="1">Glycosyl transferase</fullName>
    </submittedName>
</protein>
<sequence length="283" mass="32765">MWSNIILVVMYNKTLQESTTLNTISCYKFTDTKIVIHNNGPREIIYEGEFSAKLGQCFDNQVELINCLDNLPLSYIYNEVFSKYQNVERFIILDDDTEISESFVDAIKNSRVDLELPKIISSGDNKIYYPVCKNKVVTTDADLNPASTLSIGSGLIINRTLVEKFKKHNLKLFDEHYALYGVDFSLFRRIYKIVGKGENVKIRSSSFLMHSLSRLDQNEHKNNFRTSERALDIAISARRYPTLYLYYKFLTGISSEFMKMNWGNVYNMIKAYLLGVHPRCSKN</sequence>
<organism evidence="1 2">
    <name type="scientific">Brenneria rubrifaciens</name>
    <dbReference type="NCBI Taxonomy" id="55213"/>
    <lineage>
        <taxon>Bacteria</taxon>
        <taxon>Pseudomonadati</taxon>
        <taxon>Pseudomonadota</taxon>
        <taxon>Gammaproteobacteria</taxon>
        <taxon>Enterobacterales</taxon>
        <taxon>Pectobacteriaceae</taxon>
        <taxon>Brenneria</taxon>
    </lineage>
</organism>